<feature type="compositionally biased region" description="Polar residues" evidence="1">
    <location>
        <begin position="78"/>
        <end position="98"/>
    </location>
</feature>
<evidence type="ECO:0000313" key="2">
    <source>
        <dbReference type="EMBL" id="EOA88094.1"/>
    </source>
</evidence>
<feature type="compositionally biased region" description="Polar residues" evidence="1">
    <location>
        <begin position="18"/>
        <end position="43"/>
    </location>
</feature>
<feature type="region of interest" description="Disordered" evidence="1">
    <location>
        <begin position="191"/>
        <end position="250"/>
    </location>
</feature>
<dbReference type="OrthoDB" id="3688221at2759"/>
<name>R0KFK9_EXST2</name>
<feature type="compositionally biased region" description="Low complexity" evidence="1">
    <location>
        <begin position="223"/>
        <end position="232"/>
    </location>
</feature>
<accession>R0KFK9</accession>
<dbReference type="HOGENOM" id="CLU_694723_0_0_1"/>
<dbReference type="EMBL" id="KB908548">
    <property type="protein sequence ID" value="EOA88094.1"/>
    <property type="molecule type" value="Genomic_DNA"/>
</dbReference>
<reference evidence="2 3" key="2">
    <citation type="journal article" date="2013" name="PLoS Genet.">
        <title>Comparative genome structure, secondary metabolite, and effector coding capacity across Cochliobolus pathogens.</title>
        <authorList>
            <person name="Condon B.J."/>
            <person name="Leng Y."/>
            <person name="Wu D."/>
            <person name="Bushley K.E."/>
            <person name="Ohm R.A."/>
            <person name="Otillar R."/>
            <person name="Martin J."/>
            <person name="Schackwitz W."/>
            <person name="Grimwood J."/>
            <person name="MohdZainudin N."/>
            <person name="Xue C."/>
            <person name="Wang R."/>
            <person name="Manning V.A."/>
            <person name="Dhillon B."/>
            <person name="Tu Z.J."/>
            <person name="Steffenson B.J."/>
            <person name="Salamov A."/>
            <person name="Sun H."/>
            <person name="Lowry S."/>
            <person name="LaButti K."/>
            <person name="Han J."/>
            <person name="Copeland A."/>
            <person name="Lindquist E."/>
            <person name="Barry K."/>
            <person name="Schmutz J."/>
            <person name="Baker S.E."/>
            <person name="Ciuffetti L.M."/>
            <person name="Grigoriev I.V."/>
            <person name="Zhong S."/>
            <person name="Turgeon B.G."/>
        </authorList>
    </citation>
    <scope>NUCLEOTIDE SEQUENCE [LARGE SCALE GENOMIC DNA]</scope>
    <source>
        <strain evidence="3">28A</strain>
    </source>
</reference>
<dbReference type="GeneID" id="19398058"/>
<dbReference type="AlphaFoldDB" id="R0KFK9"/>
<reference evidence="2 3" key="1">
    <citation type="journal article" date="2012" name="PLoS Pathog.">
        <title>Diverse lifestyles and strategies of plant pathogenesis encoded in the genomes of eighteen Dothideomycetes fungi.</title>
        <authorList>
            <person name="Ohm R.A."/>
            <person name="Feau N."/>
            <person name="Henrissat B."/>
            <person name="Schoch C.L."/>
            <person name="Horwitz B.A."/>
            <person name="Barry K.W."/>
            <person name="Condon B.J."/>
            <person name="Copeland A.C."/>
            <person name="Dhillon B."/>
            <person name="Glaser F."/>
            <person name="Hesse C.N."/>
            <person name="Kosti I."/>
            <person name="LaButti K."/>
            <person name="Lindquist E.A."/>
            <person name="Lucas S."/>
            <person name="Salamov A.A."/>
            <person name="Bradshaw R.E."/>
            <person name="Ciuffetti L."/>
            <person name="Hamelin R.C."/>
            <person name="Kema G.H.J."/>
            <person name="Lawrence C."/>
            <person name="Scott J.A."/>
            <person name="Spatafora J.W."/>
            <person name="Turgeon B.G."/>
            <person name="de Wit P.J.G.M."/>
            <person name="Zhong S."/>
            <person name="Goodwin S.B."/>
            <person name="Grigoriev I.V."/>
        </authorList>
    </citation>
    <scope>NUCLEOTIDE SEQUENCE [LARGE SCALE GENOMIC DNA]</scope>
    <source>
        <strain evidence="3">28A</strain>
    </source>
</reference>
<organism evidence="2 3">
    <name type="scientific">Exserohilum turcicum (strain 28A)</name>
    <name type="common">Northern leaf blight fungus</name>
    <name type="synonym">Setosphaeria turcica</name>
    <dbReference type="NCBI Taxonomy" id="671987"/>
    <lineage>
        <taxon>Eukaryota</taxon>
        <taxon>Fungi</taxon>
        <taxon>Dikarya</taxon>
        <taxon>Ascomycota</taxon>
        <taxon>Pezizomycotina</taxon>
        <taxon>Dothideomycetes</taxon>
        <taxon>Pleosporomycetidae</taxon>
        <taxon>Pleosporales</taxon>
        <taxon>Pleosporineae</taxon>
        <taxon>Pleosporaceae</taxon>
        <taxon>Exserohilum</taxon>
    </lineage>
</organism>
<dbReference type="RefSeq" id="XP_008024181.1">
    <property type="nucleotide sequence ID" value="XM_008025990.1"/>
</dbReference>
<feature type="compositionally biased region" description="Polar residues" evidence="1">
    <location>
        <begin position="196"/>
        <end position="218"/>
    </location>
</feature>
<evidence type="ECO:0000313" key="3">
    <source>
        <dbReference type="Proteomes" id="UP000016935"/>
    </source>
</evidence>
<feature type="compositionally biased region" description="Basic and acidic residues" evidence="1">
    <location>
        <begin position="63"/>
        <end position="75"/>
    </location>
</feature>
<protein>
    <submittedName>
        <fullName evidence="2">Uncharacterized protein</fullName>
    </submittedName>
</protein>
<gene>
    <name evidence="2" type="ORF">SETTUDRAFT_160583</name>
</gene>
<keyword evidence="3" id="KW-1185">Reference proteome</keyword>
<feature type="compositionally biased region" description="Basic and acidic residues" evidence="1">
    <location>
        <begin position="147"/>
        <end position="160"/>
    </location>
</feature>
<dbReference type="Proteomes" id="UP000016935">
    <property type="component" value="Unassembled WGS sequence"/>
</dbReference>
<sequence length="334" mass="36705">MPSPHRPESFLRQLLSEIGSTDTPTAPHTTVSLQGSTRPTASRVSDRPAPSVWVGGASAALDARQKLRAADEARSKKTATPQTNDDPPSQLKSVSHGNDTPEDSHHSTGTAVATVKYDPLPQDGHDSPGGDARPPLPQPRPSLGRLDIPRQVRSDGENARMDSPLMSSDRSTPIEPSAAVTFAPETIALSRHESRNSCTTHTEQQPSSLRANTATQQVPLFGPTSRPRTPARTPRRYASDSPEPPETPSFARSLHLFDASVCMYRDERGTEWMHDLSIYKRAHGDEEADRNSLCRPCFRQRGMFSRLMPYGYETCGCEERLDSHYWQASVSPNC</sequence>
<feature type="region of interest" description="Disordered" evidence="1">
    <location>
        <begin position="16"/>
        <end position="175"/>
    </location>
</feature>
<proteinExistence type="predicted"/>
<evidence type="ECO:0000256" key="1">
    <source>
        <dbReference type="SAM" id="MobiDB-lite"/>
    </source>
</evidence>